<feature type="transmembrane region" description="Helical" evidence="1">
    <location>
        <begin position="110"/>
        <end position="131"/>
    </location>
</feature>
<feature type="transmembrane region" description="Helical" evidence="1">
    <location>
        <begin position="66"/>
        <end position="90"/>
    </location>
</feature>
<dbReference type="AlphaFoldDB" id="A0A6L9UAN0"/>
<evidence type="ECO:0000256" key="1">
    <source>
        <dbReference type="SAM" id="Phobius"/>
    </source>
</evidence>
<keyword evidence="1" id="KW-0472">Membrane</keyword>
<gene>
    <name evidence="2" type="ORF">GR212_25755</name>
</gene>
<dbReference type="Proteomes" id="UP000483035">
    <property type="component" value="Unassembled WGS sequence"/>
</dbReference>
<name>A0A6L9UAN0_9HYPH</name>
<protein>
    <submittedName>
        <fullName evidence="2">Uncharacterized protein</fullName>
    </submittedName>
</protein>
<feature type="transmembrane region" description="Helical" evidence="1">
    <location>
        <begin position="37"/>
        <end position="59"/>
    </location>
</feature>
<proteinExistence type="predicted"/>
<reference evidence="2 3" key="1">
    <citation type="submission" date="2019-12" db="EMBL/GenBank/DDBJ databases">
        <title>Rhizobium genotypes associated with high levels of biological nitrogen fixation by grain legumes in a temperate-maritime cropping system.</title>
        <authorList>
            <person name="Maluk M."/>
            <person name="Francesc Ferrando Molina F."/>
            <person name="Lopez Del Egido L."/>
            <person name="Lafos M."/>
            <person name="Langarica-Fuentes A."/>
            <person name="Gebre Yohannes G."/>
            <person name="Young M.W."/>
            <person name="Martin P."/>
            <person name="Gantlett R."/>
            <person name="Kenicer G."/>
            <person name="Hawes C."/>
            <person name="Begg G.S."/>
            <person name="Quilliam R.S."/>
            <person name="Squire G.R."/>
            <person name="Poole P.S."/>
            <person name="Young P.W."/>
            <person name="Iannetta P.M."/>
            <person name="James E.K."/>
        </authorList>
    </citation>
    <scope>NUCLEOTIDE SEQUENCE [LARGE SCALE GENOMIC DNA]</scope>
    <source>
        <strain evidence="2 3">JHI1118</strain>
    </source>
</reference>
<organism evidence="2 3">
    <name type="scientific">Rhizobium lusitanum</name>
    <dbReference type="NCBI Taxonomy" id="293958"/>
    <lineage>
        <taxon>Bacteria</taxon>
        <taxon>Pseudomonadati</taxon>
        <taxon>Pseudomonadota</taxon>
        <taxon>Alphaproteobacteria</taxon>
        <taxon>Hyphomicrobiales</taxon>
        <taxon>Rhizobiaceae</taxon>
        <taxon>Rhizobium/Agrobacterium group</taxon>
        <taxon>Rhizobium</taxon>
    </lineage>
</organism>
<keyword evidence="1" id="KW-0812">Transmembrane</keyword>
<evidence type="ECO:0000313" key="2">
    <source>
        <dbReference type="EMBL" id="NEI72973.1"/>
    </source>
</evidence>
<accession>A0A6L9UAN0</accession>
<comment type="caution">
    <text evidence="2">The sequence shown here is derived from an EMBL/GenBank/DDBJ whole genome shotgun (WGS) entry which is preliminary data.</text>
</comment>
<dbReference type="EMBL" id="WUEY01000015">
    <property type="protein sequence ID" value="NEI72973.1"/>
    <property type="molecule type" value="Genomic_DNA"/>
</dbReference>
<dbReference type="RefSeq" id="WP_163990896.1">
    <property type="nucleotide sequence ID" value="NZ_WUEY01000015.1"/>
</dbReference>
<sequence>MKIFATLLRFTPTALLSWIAAWQGIFRGTELVHPQWADAAFSTGAGLACVLTVITVACLSTLGRKAAFVSLALFAALSVIAFALCIYFRNELVSAPQMAEQEQYKALWKWSLIAMLAFVPQIIGSAIEAIIRK</sequence>
<evidence type="ECO:0000313" key="3">
    <source>
        <dbReference type="Proteomes" id="UP000483035"/>
    </source>
</evidence>
<keyword evidence="1" id="KW-1133">Transmembrane helix</keyword>